<dbReference type="Pfam" id="PF13205">
    <property type="entry name" value="Big_5"/>
    <property type="match status" value="1"/>
</dbReference>
<dbReference type="Gene3D" id="2.60.40.3710">
    <property type="match status" value="1"/>
</dbReference>
<dbReference type="EMBL" id="MSCM01000001">
    <property type="protein sequence ID" value="PQJ82139.1"/>
    <property type="molecule type" value="Genomic_DNA"/>
</dbReference>
<proteinExistence type="predicted"/>
<dbReference type="InterPro" id="IPR032812">
    <property type="entry name" value="SbsA_Ig"/>
</dbReference>
<accession>A0A2S7WX14</accession>
<evidence type="ECO:0000313" key="4">
    <source>
        <dbReference type="EMBL" id="PQJ82139.1"/>
    </source>
</evidence>
<reference evidence="4 5" key="1">
    <citation type="submission" date="2016-12" db="EMBL/GenBank/DDBJ databases">
        <title>Trade-off between light-utilization and light-protection in marine flavobacteria.</title>
        <authorList>
            <person name="Kumagai Y."/>
            <person name="Yoshizawa S."/>
            <person name="Kogure K."/>
            <person name="Iwasaki W."/>
        </authorList>
    </citation>
    <scope>NUCLEOTIDE SEQUENCE [LARGE SCALE GENOMIC DNA]</scope>
    <source>
        <strain evidence="4 5">ATCC 43844</strain>
    </source>
</reference>
<evidence type="ECO:0000256" key="1">
    <source>
        <dbReference type="ARBA" id="ARBA00022729"/>
    </source>
</evidence>
<feature type="domain" description="SbsA Ig-like" evidence="3">
    <location>
        <begin position="19"/>
        <end position="119"/>
    </location>
</feature>
<dbReference type="Gene3D" id="2.130.10.130">
    <property type="entry name" value="Integrin alpha, N-terminal"/>
    <property type="match status" value="1"/>
</dbReference>
<protein>
    <recommendedName>
        <fullName evidence="3">SbsA Ig-like domain-containing protein</fullName>
    </recommendedName>
</protein>
<dbReference type="PANTHER" id="PTHR44103:SF1">
    <property type="entry name" value="PROPROTEIN CONVERTASE P"/>
    <property type="match status" value="1"/>
</dbReference>
<dbReference type="SUPFAM" id="SSF69318">
    <property type="entry name" value="Integrin alpha N-terminal domain"/>
    <property type="match status" value="2"/>
</dbReference>
<keyword evidence="5" id="KW-1185">Reference proteome</keyword>
<name>A0A2S7WX14_9FLAO</name>
<keyword evidence="1 2" id="KW-0732">Signal</keyword>
<dbReference type="NCBIfam" id="TIGR04183">
    <property type="entry name" value="Por_Secre_tail"/>
    <property type="match status" value="1"/>
</dbReference>
<sequence>MFKHTLILTFLCTLSLQAQFTFDSSSPAAVANSIALDANITLNFSDNTKTASITAANIVITGRYTGSIAGDFSGGGTKTVVFNPTTNFKPGEVITLTLTAAVLNTADEVLTNPTSFSFTSKSALNAFTPSWTDNYVADVPKYSSRQEATTFSIPADIDGDGDIDIISCNFWLYTITLHRNDGNANPSFTSTNIGTTSVATKPYALFAADIDGDGDLDIIEGDSGDGSDSKATIRIYINDNGDGSTWSTRGFTHRRKSVLLEGKPSVFVADMDNDGDMDIIGSGWGNSRIAWYESTDGAGSFSNGEIITNSASAVRSIFAADMDNDGDMDIISASSGDSKIAWYENDGSANPTFTEIGIAGATAAQAIFAADMDNDGDIDIIAVKQNGIKWFENDGSADPTFTAENVATSGPGPNQTGIFGGLGPIAISAADINNDGYMDILSAKSWYLNDGNTNPSWTAATFRNGTDDIRSISAADMDGDGDMDILATSFDDSEISWYKNSTATTWDGSESNAWATADNWSNGVPNTNSDVTIENVGSAPVLTTAASVKSITVNSDASFTESGNSAGLSIATNFTNTGTTTLNSGSSIIVAGNATGEINYKRNIESTNWQFISSPVSGQDIDAFIGAQSMAVGTDDNRGLSDYNNTTEAFTFWQAGTTNSGNFVLGDGRAIKLSETEDITFTGTLSTEKVDIAITSNTNGFNLIGNPYPSYIAANTGADAVNNLLTINDVDNDFLTEATLWFWDQSNESYTTKNLASAAFFIAPGQGFFVSANGDKTFSFTEAMQSHQGTDTFLKTNNNRPEIKISLTNGTVFKHSEIYYIAGTTTSFDNGYDSSIFGGANQNFSLYTHAVANSTGRKLGIQSLPNSDYESMVIPIGIKTAADIEITFSIETLNLPEGLKVYLEDRENNTFTQLDQVNTTYKITLAEAISDIGRFYLHTSQNVLNVLENATLNTISIYKTANTTLRFDGLPQGNTTIKGYNAAGQQVLLTTFVTNGTKDLALPKLAKGVYIIQIETEAGTLSKKIILE</sequence>
<organism evidence="4 5">
    <name type="scientific">Polaribacter glomeratus</name>
    <dbReference type="NCBI Taxonomy" id="102"/>
    <lineage>
        <taxon>Bacteria</taxon>
        <taxon>Pseudomonadati</taxon>
        <taxon>Bacteroidota</taxon>
        <taxon>Flavobacteriia</taxon>
        <taxon>Flavobacteriales</taxon>
        <taxon>Flavobacteriaceae</taxon>
    </lineage>
</organism>
<gene>
    <name evidence="4" type="ORF">BTO16_05935</name>
</gene>
<dbReference type="RefSeq" id="WP_105020710.1">
    <property type="nucleotide sequence ID" value="NZ_MSCM01000001.1"/>
</dbReference>
<dbReference type="PANTHER" id="PTHR44103">
    <property type="entry name" value="PROPROTEIN CONVERTASE P"/>
    <property type="match status" value="1"/>
</dbReference>
<evidence type="ECO:0000259" key="3">
    <source>
        <dbReference type="Pfam" id="PF13205"/>
    </source>
</evidence>
<dbReference type="Pfam" id="PF13517">
    <property type="entry name" value="FG-GAP_3"/>
    <property type="match status" value="2"/>
</dbReference>
<dbReference type="Proteomes" id="UP000239068">
    <property type="component" value="Unassembled WGS sequence"/>
</dbReference>
<dbReference type="InterPro" id="IPR013517">
    <property type="entry name" value="FG-GAP"/>
</dbReference>
<evidence type="ECO:0000256" key="2">
    <source>
        <dbReference type="SAM" id="SignalP"/>
    </source>
</evidence>
<dbReference type="InterPro" id="IPR026444">
    <property type="entry name" value="Secre_tail"/>
</dbReference>
<dbReference type="AlphaFoldDB" id="A0A2S7WX14"/>
<evidence type="ECO:0000313" key="5">
    <source>
        <dbReference type="Proteomes" id="UP000239068"/>
    </source>
</evidence>
<dbReference type="OrthoDB" id="975384at2"/>
<comment type="caution">
    <text evidence="4">The sequence shown here is derived from an EMBL/GenBank/DDBJ whole genome shotgun (WGS) entry which is preliminary data.</text>
</comment>
<feature type="signal peptide" evidence="2">
    <location>
        <begin position="1"/>
        <end position="18"/>
    </location>
</feature>
<feature type="chain" id="PRO_5015599238" description="SbsA Ig-like domain-containing protein" evidence="2">
    <location>
        <begin position="19"/>
        <end position="1028"/>
    </location>
</feature>
<dbReference type="InterPro" id="IPR028994">
    <property type="entry name" value="Integrin_alpha_N"/>
</dbReference>